<evidence type="ECO:0000256" key="4">
    <source>
        <dbReference type="SAM" id="MobiDB-lite"/>
    </source>
</evidence>
<name>A0A3Q9G3J4_9ACTO</name>
<evidence type="ECO:0008006" key="7">
    <source>
        <dbReference type="Google" id="ProtNLM"/>
    </source>
</evidence>
<dbReference type="InterPro" id="IPR036705">
    <property type="entry name" value="Ribosyl_crysJ1_sf"/>
</dbReference>
<dbReference type="GO" id="GO:0046872">
    <property type="term" value="F:metal ion binding"/>
    <property type="evidence" value="ECO:0007669"/>
    <property type="project" value="UniProtKB-KW"/>
</dbReference>
<dbReference type="InterPro" id="IPR005502">
    <property type="entry name" value="Ribosyl_crysJ1"/>
</dbReference>
<dbReference type="Gene3D" id="1.10.4080.10">
    <property type="entry name" value="ADP-ribosylation/Crystallin J1"/>
    <property type="match status" value="1"/>
</dbReference>
<feature type="binding site" evidence="3">
    <location>
        <position position="74"/>
    </location>
    <ligand>
        <name>Mg(2+)</name>
        <dbReference type="ChEBI" id="CHEBI:18420"/>
        <label>1</label>
    </ligand>
</feature>
<dbReference type="InterPro" id="IPR050792">
    <property type="entry name" value="ADP-ribosylglycohydrolase"/>
</dbReference>
<protein>
    <recommendedName>
        <fullName evidence="7">ADP-ribosylglycohydrolase</fullName>
    </recommendedName>
</protein>
<keyword evidence="2" id="KW-0378">Hydrolase</keyword>
<feature type="region of interest" description="Disordered" evidence="4">
    <location>
        <begin position="98"/>
        <end position="129"/>
    </location>
</feature>
<dbReference type="SUPFAM" id="SSF101478">
    <property type="entry name" value="ADP-ribosylglycohydrolase"/>
    <property type="match status" value="2"/>
</dbReference>
<proteinExistence type="inferred from homology"/>
<keyword evidence="3" id="KW-0479">Metal-binding</keyword>
<evidence type="ECO:0000256" key="1">
    <source>
        <dbReference type="ARBA" id="ARBA00010702"/>
    </source>
</evidence>
<keyword evidence="6" id="KW-1185">Reference proteome</keyword>
<feature type="binding site" evidence="3">
    <location>
        <position position="73"/>
    </location>
    <ligand>
        <name>Mg(2+)</name>
        <dbReference type="ChEBI" id="CHEBI:18420"/>
        <label>1</label>
    </ligand>
</feature>
<evidence type="ECO:0000256" key="2">
    <source>
        <dbReference type="ARBA" id="ARBA00022801"/>
    </source>
</evidence>
<keyword evidence="3" id="KW-0460">Magnesium</keyword>
<sequence length="371" mass="39092">MLEESGNTMSDELKRAQGAALGYLMGDCIGMPTEWLTAKEAKEAYGMIGGVGAASDTHPFWPGRETGLPTNVTDDFLSLSTQLAVAGDGFEESLSRLLTDDSESELDSDSEMESKPAAPSDADVDAEPSARANRLTQVIEGAESVAGTDLKNIPMRSQGVHRGYAGDALPEALLIGMTRSSKRDDTLLLTEVAAFISSVDGTTSQWEGSALLALTVSSIIDGASIWDAVDSSLASVAQTRAIGARTPASSVIARVLEGRDKTKKMDEKALTPYLKHSIGLSTSVHEAVPAAILVALLYRDNPFVGLCNVAQTGGASSYVGAMAGALLGASLPDRTVPYRQLDQINADYRERVLAAVNQFEDRHGPARILGS</sequence>
<dbReference type="GO" id="GO:0016787">
    <property type="term" value="F:hydrolase activity"/>
    <property type="evidence" value="ECO:0007669"/>
    <property type="project" value="UniProtKB-KW"/>
</dbReference>
<dbReference type="PANTHER" id="PTHR16222">
    <property type="entry name" value="ADP-RIBOSYLGLYCOHYDROLASE"/>
    <property type="match status" value="1"/>
</dbReference>
<dbReference type="EMBL" id="CP034593">
    <property type="protein sequence ID" value="AZQ76751.1"/>
    <property type="molecule type" value="Genomic_DNA"/>
</dbReference>
<feature type="binding site" evidence="3">
    <location>
        <position position="75"/>
    </location>
    <ligand>
        <name>Mg(2+)</name>
        <dbReference type="ChEBI" id="CHEBI:18420"/>
        <label>1</label>
    </ligand>
</feature>
<evidence type="ECO:0000256" key="3">
    <source>
        <dbReference type="PIRSR" id="PIRSR605502-1"/>
    </source>
</evidence>
<dbReference type="OrthoDB" id="2822542at2"/>
<dbReference type="KEGG" id="flh:EJ997_04715"/>
<gene>
    <name evidence="5" type="ORF">EJ997_04715</name>
</gene>
<accession>A0A3Q9G3J4</accession>
<dbReference type="Proteomes" id="UP000280344">
    <property type="component" value="Chromosome"/>
</dbReference>
<evidence type="ECO:0000313" key="6">
    <source>
        <dbReference type="Proteomes" id="UP000280344"/>
    </source>
</evidence>
<feature type="compositionally biased region" description="Acidic residues" evidence="4">
    <location>
        <begin position="100"/>
        <end position="111"/>
    </location>
</feature>
<comment type="similarity">
    <text evidence="1">Belongs to the ADP-ribosylglycohydrolase family.</text>
</comment>
<dbReference type="Pfam" id="PF03747">
    <property type="entry name" value="ADP_ribosyl_GH"/>
    <property type="match status" value="1"/>
</dbReference>
<dbReference type="AlphaFoldDB" id="A0A3Q9G3J4"/>
<comment type="cofactor">
    <cofactor evidence="3">
        <name>Mg(2+)</name>
        <dbReference type="ChEBI" id="CHEBI:18420"/>
    </cofactor>
    <text evidence="3">Binds 2 magnesium ions per subunit.</text>
</comment>
<dbReference type="PANTHER" id="PTHR16222:SF24">
    <property type="entry name" value="ADP-RIBOSYLHYDROLASE ARH3"/>
    <property type="match status" value="1"/>
</dbReference>
<evidence type="ECO:0000313" key="5">
    <source>
        <dbReference type="EMBL" id="AZQ76751.1"/>
    </source>
</evidence>
<reference evidence="5 6" key="1">
    <citation type="submission" date="2018-12" db="EMBL/GenBank/DDBJ databases">
        <title>Complete genome sequence of Flaviflexus sp. H23T48.</title>
        <authorList>
            <person name="Bae J.-W."/>
            <person name="Lee J.-Y."/>
        </authorList>
    </citation>
    <scope>NUCLEOTIDE SEQUENCE [LARGE SCALE GENOMIC DNA]</scope>
    <source>
        <strain evidence="5 6">H23T48</strain>
    </source>
</reference>
<organism evidence="5 6">
    <name type="scientific">Flaviflexus ciconiae</name>
    <dbReference type="NCBI Taxonomy" id="2496867"/>
    <lineage>
        <taxon>Bacteria</taxon>
        <taxon>Bacillati</taxon>
        <taxon>Actinomycetota</taxon>
        <taxon>Actinomycetes</taxon>
        <taxon>Actinomycetales</taxon>
        <taxon>Actinomycetaceae</taxon>
        <taxon>Flaviflexus</taxon>
    </lineage>
</organism>